<dbReference type="GO" id="GO:0050660">
    <property type="term" value="F:flavin adenine dinucleotide binding"/>
    <property type="evidence" value="ECO:0007669"/>
    <property type="project" value="TreeGrafter"/>
</dbReference>
<organism evidence="8">
    <name type="scientific">viral metagenome</name>
    <dbReference type="NCBI Taxonomy" id="1070528"/>
    <lineage>
        <taxon>unclassified sequences</taxon>
        <taxon>metagenomes</taxon>
        <taxon>organismal metagenomes</taxon>
    </lineage>
</organism>
<keyword evidence="6" id="KW-1015">Disulfide bond</keyword>
<dbReference type="Pfam" id="PF04777">
    <property type="entry name" value="Evr1_Alr"/>
    <property type="match status" value="1"/>
</dbReference>
<accession>A0A6C0BBA1</accession>
<dbReference type="InterPro" id="IPR036774">
    <property type="entry name" value="ERV/ALR_sulphydryl_oxid_sf"/>
</dbReference>
<sequence>MDTRFWGPSGWSLLHLITYAPDQNQKAVCKFFHTLAYILPCKYCRYSFSQYMIEDPIDNSCDTPEHLQKWLWKVHNKVNKKVEKKTPDPPFSDVTKIYKEKLAQGCSRTHFEGWDFLFSVAETHPLSRAGRGSVPINDAPPIEELTTPLLRNKWNMMEPEERMKYYNEFWECLPKVLPFTEWRGLWKPDIDTSSRKETIASLWKIRSTMEKELELLNKTNYNSLCEVLRTYRSGCGASSRSKTCRKKRR</sequence>
<evidence type="ECO:0000256" key="3">
    <source>
        <dbReference type="ARBA" id="ARBA00022630"/>
    </source>
</evidence>
<dbReference type="EC" id="1.8.3.2" evidence="2"/>
<proteinExistence type="predicted"/>
<evidence type="ECO:0000313" key="8">
    <source>
        <dbReference type="EMBL" id="QHS89537.1"/>
    </source>
</evidence>
<evidence type="ECO:0000256" key="1">
    <source>
        <dbReference type="ARBA" id="ARBA00001974"/>
    </source>
</evidence>
<reference evidence="8" key="1">
    <citation type="journal article" date="2020" name="Nature">
        <title>Giant virus diversity and host interactions through global metagenomics.</title>
        <authorList>
            <person name="Schulz F."/>
            <person name="Roux S."/>
            <person name="Paez-Espino D."/>
            <person name="Jungbluth S."/>
            <person name="Walsh D.A."/>
            <person name="Denef V.J."/>
            <person name="McMahon K.D."/>
            <person name="Konstantinidis K.T."/>
            <person name="Eloe-Fadrosh E.A."/>
            <person name="Kyrpides N.C."/>
            <person name="Woyke T."/>
        </authorList>
    </citation>
    <scope>NUCLEOTIDE SEQUENCE</scope>
    <source>
        <strain evidence="8">GVMAG-M-3300010158-60</strain>
    </source>
</reference>
<dbReference type="PANTHER" id="PTHR12645">
    <property type="entry name" value="ALR/ERV"/>
    <property type="match status" value="1"/>
</dbReference>
<dbReference type="AlphaFoldDB" id="A0A6C0BBA1"/>
<keyword evidence="3" id="KW-0285">Flavoprotein</keyword>
<dbReference type="GO" id="GO:0016971">
    <property type="term" value="F:flavin-dependent sulfhydryl oxidase activity"/>
    <property type="evidence" value="ECO:0007669"/>
    <property type="project" value="InterPro"/>
</dbReference>
<dbReference type="SUPFAM" id="SSF69000">
    <property type="entry name" value="FAD-dependent thiol oxidase"/>
    <property type="match status" value="1"/>
</dbReference>
<dbReference type="Gene3D" id="1.20.120.310">
    <property type="entry name" value="ERV/ALR sulfhydryl oxidase domain"/>
    <property type="match status" value="1"/>
</dbReference>
<dbReference type="PANTHER" id="PTHR12645:SF0">
    <property type="entry name" value="FAD-LINKED SULFHYDRYL OXIDASE ALR"/>
    <property type="match status" value="1"/>
</dbReference>
<evidence type="ECO:0000256" key="5">
    <source>
        <dbReference type="ARBA" id="ARBA00023002"/>
    </source>
</evidence>
<evidence type="ECO:0000256" key="6">
    <source>
        <dbReference type="ARBA" id="ARBA00023157"/>
    </source>
</evidence>
<dbReference type="EMBL" id="MN739112">
    <property type="protein sequence ID" value="QHS89537.1"/>
    <property type="molecule type" value="Genomic_DNA"/>
</dbReference>
<evidence type="ECO:0000256" key="2">
    <source>
        <dbReference type="ARBA" id="ARBA00012512"/>
    </source>
</evidence>
<dbReference type="InterPro" id="IPR017905">
    <property type="entry name" value="ERV/ALR_sulphydryl_oxidase"/>
</dbReference>
<protein>
    <recommendedName>
        <fullName evidence="2">thiol oxidase</fullName>
        <ecNumber evidence="2">1.8.3.2</ecNumber>
    </recommendedName>
</protein>
<keyword evidence="5" id="KW-0560">Oxidoreductase</keyword>
<feature type="domain" description="ERV/ALR sulfhydryl oxidase" evidence="7">
    <location>
        <begin position="1"/>
        <end position="98"/>
    </location>
</feature>
<dbReference type="PROSITE" id="PS51324">
    <property type="entry name" value="ERV_ALR"/>
    <property type="match status" value="1"/>
</dbReference>
<evidence type="ECO:0000256" key="4">
    <source>
        <dbReference type="ARBA" id="ARBA00022827"/>
    </source>
</evidence>
<evidence type="ECO:0000259" key="7">
    <source>
        <dbReference type="PROSITE" id="PS51324"/>
    </source>
</evidence>
<keyword evidence="4" id="KW-0274">FAD</keyword>
<comment type="cofactor">
    <cofactor evidence="1">
        <name>FAD</name>
        <dbReference type="ChEBI" id="CHEBI:57692"/>
    </cofactor>
</comment>
<dbReference type="GO" id="GO:0005739">
    <property type="term" value="C:mitochondrion"/>
    <property type="evidence" value="ECO:0007669"/>
    <property type="project" value="TreeGrafter"/>
</dbReference>
<name>A0A6C0BBA1_9ZZZZ</name>
<dbReference type="InterPro" id="IPR039799">
    <property type="entry name" value="ALR/ERV"/>
</dbReference>